<protein>
    <recommendedName>
        <fullName evidence="4">ROK family protein</fullName>
    </recommendedName>
</protein>
<evidence type="ECO:0000313" key="2">
    <source>
        <dbReference type="EMBL" id="OGE65580.1"/>
    </source>
</evidence>
<comment type="caution">
    <text evidence="2">The sequence shown here is derived from an EMBL/GenBank/DDBJ whole genome shotgun (WGS) entry which is preliminary data.</text>
</comment>
<reference evidence="2 3" key="1">
    <citation type="journal article" date="2016" name="Nat. Commun.">
        <title>Thousands of microbial genomes shed light on interconnected biogeochemical processes in an aquifer system.</title>
        <authorList>
            <person name="Anantharaman K."/>
            <person name="Brown C.T."/>
            <person name="Hug L.A."/>
            <person name="Sharon I."/>
            <person name="Castelle C.J."/>
            <person name="Probst A.J."/>
            <person name="Thomas B.C."/>
            <person name="Singh A."/>
            <person name="Wilkins M.J."/>
            <person name="Karaoz U."/>
            <person name="Brodie E.L."/>
            <person name="Williams K.H."/>
            <person name="Hubbard S.S."/>
            <person name="Banfield J.F."/>
        </authorList>
    </citation>
    <scope>NUCLEOTIDE SEQUENCE [LARGE SCALE GENOMIC DNA]</scope>
</reference>
<organism evidence="2 3">
    <name type="scientific">Candidatus Daviesbacteria bacterium RIFCSPLOWO2_01_FULL_40_24</name>
    <dbReference type="NCBI Taxonomy" id="1797787"/>
    <lineage>
        <taxon>Bacteria</taxon>
        <taxon>Candidatus Daviesiibacteriota</taxon>
    </lineage>
</organism>
<dbReference type="InterPro" id="IPR000600">
    <property type="entry name" value="ROK"/>
</dbReference>
<evidence type="ECO:0000313" key="3">
    <source>
        <dbReference type="Proteomes" id="UP000178017"/>
    </source>
</evidence>
<dbReference type="CDD" id="cd23763">
    <property type="entry name" value="ASKHA_ATPase_ROK"/>
    <property type="match status" value="1"/>
</dbReference>
<name>A0A1F5MJV8_9BACT</name>
<dbReference type="PANTHER" id="PTHR18964">
    <property type="entry name" value="ROK (REPRESSOR, ORF, KINASE) FAMILY"/>
    <property type="match status" value="1"/>
</dbReference>
<proteinExistence type="inferred from homology"/>
<dbReference type="Proteomes" id="UP000178017">
    <property type="component" value="Unassembled WGS sequence"/>
</dbReference>
<dbReference type="Gene3D" id="3.30.420.40">
    <property type="match status" value="2"/>
</dbReference>
<dbReference type="AlphaFoldDB" id="A0A1F5MJV8"/>
<accession>A0A1F5MJV8</accession>
<dbReference type="InterPro" id="IPR043129">
    <property type="entry name" value="ATPase_NBD"/>
</dbReference>
<dbReference type="Pfam" id="PF00480">
    <property type="entry name" value="ROK"/>
    <property type="match status" value="1"/>
</dbReference>
<gene>
    <name evidence="2" type="ORF">A3B49_02085</name>
</gene>
<sequence>MLLVVDIGGTHTRVGVSIDGQTLGDIKIFNTPQDYQQAIKQISDTALSLSQNQTIDQAVVGVAGTLNVERNSLTLAPHILDFVNQPLKKDLAVMLSTKVYLENDAALAALGEAHFGAGKNYGVVGFLTIGTGVGGARVVAGKLDPEFLNYEPGHRLYSESQLTLEEQISGSALNNRYHLDSEQINDPIIWNQVATDLFLALNKLSETWKPDIFILGGAVSQKIPLENLPLTFKVTLGELGAKSGLMGGLAYLQQLNN</sequence>
<dbReference type="EMBL" id="MFDO01000016">
    <property type="protein sequence ID" value="OGE65580.1"/>
    <property type="molecule type" value="Genomic_DNA"/>
</dbReference>
<evidence type="ECO:0008006" key="4">
    <source>
        <dbReference type="Google" id="ProtNLM"/>
    </source>
</evidence>
<dbReference type="PANTHER" id="PTHR18964:SF149">
    <property type="entry name" value="BIFUNCTIONAL UDP-N-ACETYLGLUCOSAMINE 2-EPIMERASE_N-ACETYLMANNOSAMINE KINASE"/>
    <property type="match status" value="1"/>
</dbReference>
<dbReference type="SUPFAM" id="SSF53067">
    <property type="entry name" value="Actin-like ATPase domain"/>
    <property type="match status" value="1"/>
</dbReference>
<evidence type="ECO:0000256" key="1">
    <source>
        <dbReference type="ARBA" id="ARBA00006479"/>
    </source>
</evidence>
<comment type="similarity">
    <text evidence="1">Belongs to the ROK (NagC/XylR) family.</text>
</comment>